<dbReference type="Pfam" id="PF01075">
    <property type="entry name" value="Glyco_transf_9"/>
    <property type="match status" value="1"/>
</dbReference>
<dbReference type="GO" id="GO:0016757">
    <property type="term" value="F:glycosyltransferase activity"/>
    <property type="evidence" value="ECO:0007669"/>
    <property type="project" value="InterPro"/>
</dbReference>
<dbReference type="EMBL" id="JACOMF010000021">
    <property type="protein sequence ID" value="MBC4016971.1"/>
    <property type="molecule type" value="Genomic_DNA"/>
</dbReference>
<dbReference type="Proteomes" id="UP000600101">
    <property type="component" value="Unassembled WGS sequence"/>
</dbReference>
<comment type="caution">
    <text evidence="1">The sequence shown here is derived from an EMBL/GenBank/DDBJ whole genome shotgun (WGS) entry which is preliminary data.</text>
</comment>
<dbReference type="InterPro" id="IPR002201">
    <property type="entry name" value="Glyco_trans_9"/>
</dbReference>
<gene>
    <name evidence="1" type="ORF">H7965_16755</name>
</gene>
<evidence type="ECO:0000313" key="2">
    <source>
        <dbReference type="Proteomes" id="UP000600101"/>
    </source>
</evidence>
<dbReference type="RefSeq" id="WP_186771740.1">
    <property type="nucleotide sequence ID" value="NZ_JACOMF010000021.1"/>
</dbReference>
<evidence type="ECO:0000313" key="1">
    <source>
        <dbReference type="EMBL" id="MBC4016971.1"/>
    </source>
</evidence>
<accession>A0A9X0QZN4</accession>
<dbReference type="Gene3D" id="3.40.50.2000">
    <property type="entry name" value="Glycogen Phosphorylase B"/>
    <property type="match status" value="1"/>
</dbReference>
<name>A0A9X0QZN4_9PROT</name>
<dbReference type="AlphaFoldDB" id="A0A9X0QZN4"/>
<sequence length="428" mass="45947">MSASRGALGGGGLTPPPAGAILPRFRHAAALLQATWRQHGLAAAAAYGFSTALRKGALLLRQVGARTREQKLRQALRAERQAIPGGLPRIAVAITGGIGDILVIGRFLRDLEAHLGGADFDIFCPRPALAAWALGGLPGLRQAHYDILFDGLRHEYDVALRANQMVVLYQEDLRWQTARDSPALAEVAAALIRSRPLIDPFVAQHPWHDNFLAQKAVFGGRSRRDFLHHLAGLEYRGDRMAVPQDAMALSRFGLRPGGYVTVHNGFDTEFIIAGRRATKCYPHFDAVVAELKAARPDLAVIQLGTATSTPIPSCDQVLIGRTSMPEVAAILGNSLFHLDNEGGLVHLAASLGTRSAVVFGPTPVDYFGYPQNLNIAPPICGGCWWMTRTWMDSCAKGYGTALCVQHQTPETVAGQVLAALTPAAEVVA</sequence>
<reference evidence="1" key="1">
    <citation type="submission" date="2020-08" db="EMBL/GenBank/DDBJ databases">
        <authorList>
            <person name="Hu Y."/>
            <person name="Nguyen S.V."/>
            <person name="Li F."/>
            <person name="Fanning S."/>
        </authorList>
    </citation>
    <scope>NUCLEOTIDE SEQUENCE</scope>
    <source>
        <strain evidence="1">SYSU D8009</strain>
    </source>
</reference>
<dbReference type="SUPFAM" id="SSF53756">
    <property type="entry name" value="UDP-Glycosyltransferase/glycogen phosphorylase"/>
    <property type="match status" value="1"/>
</dbReference>
<keyword evidence="2" id="KW-1185">Reference proteome</keyword>
<organism evidence="1 2">
    <name type="scientific">Siccirubricoccus deserti</name>
    <dbReference type="NCBI Taxonomy" id="2013562"/>
    <lineage>
        <taxon>Bacteria</taxon>
        <taxon>Pseudomonadati</taxon>
        <taxon>Pseudomonadota</taxon>
        <taxon>Alphaproteobacteria</taxon>
        <taxon>Acetobacterales</taxon>
        <taxon>Roseomonadaceae</taxon>
        <taxon>Siccirubricoccus</taxon>
    </lineage>
</organism>
<evidence type="ECO:0008006" key="3">
    <source>
        <dbReference type="Google" id="ProtNLM"/>
    </source>
</evidence>
<proteinExistence type="predicted"/>
<protein>
    <recommendedName>
        <fullName evidence="3">Glycosyltransferase family 9 protein</fullName>
    </recommendedName>
</protein>